<organism evidence="1">
    <name type="scientific">Anguilla anguilla</name>
    <name type="common">European freshwater eel</name>
    <name type="synonym">Muraena anguilla</name>
    <dbReference type="NCBI Taxonomy" id="7936"/>
    <lineage>
        <taxon>Eukaryota</taxon>
        <taxon>Metazoa</taxon>
        <taxon>Chordata</taxon>
        <taxon>Craniata</taxon>
        <taxon>Vertebrata</taxon>
        <taxon>Euteleostomi</taxon>
        <taxon>Actinopterygii</taxon>
        <taxon>Neopterygii</taxon>
        <taxon>Teleostei</taxon>
        <taxon>Anguilliformes</taxon>
        <taxon>Anguillidae</taxon>
        <taxon>Anguilla</taxon>
    </lineage>
</organism>
<protein>
    <submittedName>
        <fullName evidence="1">Uncharacterized protein</fullName>
    </submittedName>
</protein>
<evidence type="ECO:0000313" key="1">
    <source>
        <dbReference type="EMBL" id="JAH67538.1"/>
    </source>
</evidence>
<reference evidence="1" key="2">
    <citation type="journal article" date="2015" name="Fish Shellfish Immunol.">
        <title>Early steps in the European eel (Anguilla anguilla)-Vibrio vulnificus interaction in the gills: Role of the RtxA13 toxin.</title>
        <authorList>
            <person name="Callol A."/>
            <person name="Pajuelo D."/>
            <person name="Ebbesson L."/>
            <person name="Teles M."/>
            <person name="MacKenzie S."/>
            <person name="Amaro C."/>
        </authorList>
    </citation>
    <scope>NUCLEOTIDE SEQUENCE</scope>
</reference>
<reference evidence="1" key="1">
    <citation type="submission" date="2014-11" db="EMBL/GenBank/DDBJ databases">
        <authorList>
            <person name="Amaro Gonzalez C."/>
        </authorList>
    </citation>
    <scope>NUCLEOTIDE SEQUENCE</scope>
</reference>
<dbReference type="AlphaFoldDB" id="A0A0E9URE0"/>
<sequence length="31" mass="3676">MSTKKLTHYKVEKIYIGIWNCRAIDFCTKAN</sequence>
<accession>A0A0E9URE0</accession>
<proteinExistence type="predicted"/>
<name>A0A0E9URE0_ANGAN</name>
<dbReference type="EMBL" id="GBXM01041039">
    <property type="protein sequence ID" value="JAH67538.1"/>
    <property type="molecule type" value="Transcribed_RNA"/>
</dbReference>